<dbReference type="OrthoDB" id="939700at2"/>
<sequence>MGEAEVDINNKILTIRSHIITYGNASDAAVTELIRSEIETMWNEPRAIVHVNKKPLRVVFFITAEWKPGIDMDEIIMNTDSRNNYFRIENFAHGNISFVDDIGCNTGYFLLENLYAGSTTAAHEYGHTLGLLHPEDIDIRGKGVPGIMYPRGTLVDAQYQYDPSKPAGVKGGTMYPIYRKVFQNDIDNLKLHKLRLKNDRDIVGRFTNVYHHDHGRQDLSSFA</sequence>
<gene>
    <name evidence="1" type="ORF">SAMN05444277_11836</name>
</gene>
<accession>A0A1I5ZA50</accession>
<dbReference type="InterPro" id="IPR024079">
    <property type="entry name" value="MetalloPept_cat_dom_sf"/>
</dbReference>
<dbReference type="STRING" id="1465490.SAMN05444277_11836"/>
<proteinExistence type="predicted"/>
<dbReference type="SUPFAM" id="SSF55486">
    <property type="entry name" value="Metalloproteases ('zincins'), catalytic domain"/>
    <property type="match status" value="1"/>
</dbReference>
<organism evidence="1 2">
    <name type="scientific">Parafilimonas terrae</name>
    <dbReference type="NCBI Taxonomy" id="1465490"/>
    <lineage>
        <taxon>Bacteria</taxon>
        <taxon>Pseudomonadati</taxon>
        <taxon>Bacteroidota</taxon>
        <taxon>Chitinophagia</taxon>
        <taxon>Chitinophagales</taxon>
        <taxon>Chitinophagaceae</taxon>
        <taxon>Parafilimonas</taxon>
    </lineage>
</organism>
<keyword evidence="2" id="KW-1185">Reference proteome</keyword>
<dbReference type="Gene3D" id="3.40.390.10">
    <property type="entry name" value="Collagenase (Catalytic Domain)"/>
    <property type="match status" value="1"/>
</dbReference>
<name>A0A1I5ZA50_9BACT</name>
<dbReference type="AlphaFoldDB" id="A0A1I5ZA50"/>
<dbReference type="EMBL" id="FOXQ01000018">
    <property type="protein sequence ID" value="SFQ53350.1"/>
    <property type="molecule type" value="Genomic_DNA"/>
</dbReference>
<evidence type="ECO:0000313" key="2">
    <source>
        <dbReference type="Proteomes" id="UP000199031"/>
    </source>
</evidence>
<evidence type="ECO:0008006" key="3">
    <source>
        <dbReference type="Google" id="ProtNLM"/>
    </source>
</evidence>
<evidence type="ECO:0000313" key="1">
    <source>
        <dbReference type="EMBL" id="SFQ53350.1"/>
    </source>
</evidence>
<protein>
    <recommendedName>
        <fullName evidence="3">Peptidase M10</fullName>
    </recommendedName>
</protein>
<dbReference type="RefSeq" id="WP_090662948.1">
    <property type="nucleotide sequence ID" value="NZ_FOXQ01000018.1"/>
</dbReference>
<dbReference type="Proteomes" id="UP000199031">
    <property type="component" value="Unassembled WGS sequence"/>
</dbReference>
<dbReference type="GO" id="GO:0008237">
    <property type="term" value="F:metallopeptidase activity"/>
    <property type="evidence" value="ECO:0007669"/>
    <property type="project" value="InterPro"/>
</dbReference>
<reference evidence="1 2" key="1">
    <citation type="submission" date="2016-10" db="EMBL/GenBank/DDBJ databases">
        <authorList>
            <person name="de Groot N.N."/>
        </authorList>
    </citation>
    <scope>NUCLEOTIDE SEQUENCE [LARGE SCALE GENOMIC DNA]</scope>
    <source>
        <strain evidence="1 2">DSM 28286</strain>
    </source>
</reference>